<dbReference type="EMBL" id="AP025314">
    <property type="protein sequence ID" value="BDD08926.1"/>
    <property type="molecule type" value="Genomic_DNA"/>
</dbReference>
<evidence type="ECO:0000256" key="1">
    <source>
        <dbReference type="ARBA" id="ARBA00022737"/>
    </source>
</evidence>
<dbReference type="PANTHER" id="PTHR24273:SF32">
    <property type="entry name" value="HYALIN"/>
    <property type="match status" value="1"/>
</dbReference>
<dbReference type="NCBIfam" id="TIGR04131">
    <property type="entry name" value="Bac_Flav_CTERM"/>
    <property type="match status" value="1"/>
</dbReference>
<dbReference type="InterPro" id="IPR026341">
    <property type="entry name" value="T9SS_type_B"/>
</dbReference>
<accession>A0AAU9CJ21</accession>
<dbReference type="SUPFAM" id="SSF63825">
    <property type="entry name" value="YWTD domain"/>
    <property type="match status" value="1"/>
</dbReference>
<feature type="domain" description="HYR" evidence="3">
    <location>
        <begin position="2717"/>
        <end position="2796"/>
    </location>
</feature>
<organism evidence="4 5">
    <name type="scientific">Fulvitalea axinellae</name>
    <dbReference type="NCBI Taxonomy" id="1182444"/>
    <lineage>
        <taxon>Bacteria</taxon>
        <taxon>Pseudomonadati</taxon>
        <taxon>Bacteroidota</taxon>
        <taxon>Cytophagia</taxon>
        <taxon>Cytophagales</taxon>
        <taxon>Persicobacteraceae</taxon>
        <taxon>Fulvitalea</taxon>
    </lineage>
</organism>
<evidence type="ECO:0000256" key="2">
    <source>
        <dbReference type="SAM" id="SignalP"/>
    </source>
</evidence>
<dbReference type="InterPro" id="IPR003410">
    <property type="entry name" value="HYR_dom"/>
</dbReference>
<evidence type="ECO:0000313" key="5">
    <source>
        <dbReference type="Proteomes" id="UP001348817"/>
    </source>
</evidence>
<reference evidence="4 5" key="1">
    <citation type="submission" date="2021-12" db="EMBL/GenBank/DDBJ databases">
        <title>Genome sequencing of bacteria with rrn-lacking chromosome and rrn-plasmid.</title>
        <authorList>
            <person name="Anda M."/>
            <person name="Iwasaki W."/>
        </authorList>
    </citation>
    <scope>NUCLEOTIDE SEQUENCE [LARGE SCALE GENOMIC DNA]</scope>
    <source>
        <strain evidence="4 5">DSM 100852</strain>
    </source>
</reference>
<dbReference type="RefSeq" id="WP_338394152.1">
    <property type="nucleotide sequence ID" value="NZ_AP025314.1"/>
</dbReference>
<name>A0AAU9CJ21_9BACT</name>
<dbReference type="Proteomes" id="UP001348817">
    <property type="component" value="Chromosome"/>
</dbReference>
<keyword evidence="2" id="KW-0732">Signal</keyword>
<feature type="domain" description="HYR" evidence="3">
    <location>
        <begin position="2474"/>
        <end position="2559"/>
    </location>
</feature>
<keyword evidence="1" id="KW-0677">Repeat</keyword>
<feature type="domain" description="HYR" evidence="3">
    <location>
        <begin position="2228"/>
        <end position="2313"/>
    </location>
</feature>
<dbReference type="PANTHER" id="PTHR24273">
    <property type="entry name" value="FI04643P-RELATED"/>
    <property type="match status" value="1"/>
</dbReference>
<dbReference type="KEGG" id="fax:FUAX_13580"/>
<gene>
    <name evidence="4" type="ORF">FUAX_13580</name>
</gene>
<evidence type="ECO:0000259" key="3">
    <source>
        <dbReference type="PROSITE" id="PS50825"/>
    </source>
</evidence>
<keyword evidence="5" id="KW-1185">Reference proteome</keyword>
<protein>
    <recommendedName>
        <fullName evidence="3">HYR domain-containing protein</fullName>
    </recommendedName>
</protein>
<dbReference type="InterPro" id="IPR013783">
    <property type="entry name" value="Ig-like_fold"/>
</dbReference>
<feature type="domain" description="HYR" evidence="3">
    <location>
        <begin position="2069"/>
        <end position="2153"/>
    </location>
</feature>
<dbReference type="Pfam" id="PF02494">
    <property type="entry name" value="HYR"/>
    <property type="match status" value="2"/>
</dbReference>
<feature type="signal peptide" evidence="2">
    <location>
        <begin position="1"/>
        <end position="25"/>
    </location>
</feature>
<dbReference type="PROSITE" id="PS50825">
    <property type="entry name" value="HYR"/>
    <property type="match status" value="4"/>
</dbReference>
<evidence type="ECO:0000313" key="4">
    <source>
        <dbReference type="EMBL" id="BDD08926.1"/>
    </source>
</evidence>
<sequence>MPKTRIILFLLFSFCLSFLSFHSKGQGFEYPEGYTYCVPTSVQTIDAKITGVTGGSFSITPQGQGVTVNPQTGSLVLGLNAIPDYYTITYTFTDQGVSIAPIIGDLTDPLGTGDMAAGVGNEANLIYLSTRGTTHKQDGVYLVSLEGSHARLTKKASLPIRLPDGSEHTNIHIALGPPNSNFNSRMFTMNPKGQVGYFDISDNWKFYPLGYVNHGAPQLTFDNDNNLVFANGSYVYKIREDNIHLNGRSFKDYIPSERFRVVDNGKYVSNITGGDVVFDTKGYLYIADNNHSSSIIYKCEYNSTFKRYNVIKKLTVIGGVTGMAINASGCIYYSVQGARELKRVHGLNDCGVPESVSQTVRITERITTADFSFDKPEYCSRDDIAIGKLASESAWGELSSSPAGLVWADQSLCAVNLVDSKPGIYNITNRVKGCDNKVFTKTVTLNISGNPEFETDNTEICETDVADIKSIVPDYDQLVATIDFTVYSDYDLAVRGGSEGRIPLNMLSVGIRYIRGEDRNTKCFSVRRADIFGYYTPEILQITTPPKPVCDGSAIDLTTIKFTSNIIDQKELTQHFYLDASLTMPVPDPENVTVSGTYWMTIEDNLTSCVSEPVSFDAVILEKDKTDFSYPNFCSNTTGRPTLDPNTVRGGTFTFRASSDDNFGNVIGSTTIDPSSGVINNSVPGTQYEVRYSTVSSPQHICPNASTATTTAFALPDASFSYSMGTFCENAGNPTPTITGVPGGNFSAYSVTRKGKIKINSTTGQIDLSQTDPGTYFVVYKVSSNGCENQSETQVTITNSTSPEFSYPQTAYCQKDPKSVAKPSFQGGSAGVFTSSPEGLDIDQSTGIITLKASQPGTYTITNTIPPQSGCSEESATFTLEILESPDVQAKQTIEVCQGEQTVNIADPKYFSGDLTDIRLTFYNKNTGKELPYADGKVIVREGVYLVVATNSESCGEYETMTVMAIPDPELTLVSPPLPTCATETHNLLELNIFFDPKNPDGDDTGNLSYYGDKDDAFKKQNPLTDPSSVPGTPQGKDYFVRADNAEGCFTVIPVTTVTHDRDDPGFVLKDFCEGEDNRAQEIQTPGGRFSFAGLRLLFNADMAEIDPITGMISNGKAGETYQVKYITSTSPENPETGVCPADATNSVSVLENPDLVINNPAPVCAPNKADLSDPAITAGSSAGISVLLYYRTENDARNKTNALTEAEYKAVDANTYYIRAEFPNNCYSIKPVTVTSNPEASLGLGITDDKICVTSTYKVSGVDAINYEQVEWTHNGQGLLEDAETLTPTYVPALNDAGNTVTLTVKLISNQGCTANPTGDIALSVTPLPIVTVISDFTNCSNNPVIELSGTVTNGQPVWTTDGSGSFENSAEATTKYFLSAGDQKATALTFVLTGSSPDKTCSSVSQDLEVTIEQPADPFFTYGQSTFCSGAPNPTPTEITTGGGTFSAQPNGLVVNPASGEINLASSTPGQFTVKYTLPSGSDCPAQIHEVMVTVNETPDATFAYAENSYCKSDGTPVPSAGMIGRITATPEGLVFVDNSTGKIDLEASQPGQYTLTNELSAGGCLAPPKAFALTVNSNPELITNNPAPICMGETIDLTAPDITQGTPNIGSLTLSYYLTEGDALTGSPENLVPDPESVNGGTYYLRAQNNKGCASVKPVTVIQNPLPSFTVSNPEPVCSPLTVDITNTIDSDDASEIYYYNTREDAETDQNRLTTDQAENIPTTGDYFARIITASNCFDIGTISVIVNPKDDPSFVFNNFCFGSDNGPTDITTPGGTFELIGDIPGQATINPTSGHISNAMAGATYSVRYTTNNTCPNDNVEQVTVLEPDDASFTFPDFCFGNAGKPNFVAIPGGTFSLVEDSGTASIDSETGEISNYEASRTYIVQYDTDGAPDSRCPNSTQKSVNVLPESNPSFRIDPFCADNPAPAIILGDTEGSFKFAKEPGDGASINVATGLIRNAVPGSNYLVSYTTPAPCPEEEIKSVSVLPLTDASFRFADFCAGAYNAPTDIATPGGVFSFAKPVENNETIDAITGEIMGAKAGVKYHVQYAVSSSNSSCANQEVREVTAYNVFQSCPENIIINNTNPGSCSAQATWTVPALSPACDNLELTSNYIPGHEFPVGTTTVIYSARLNESEPIATCEFKVTVVDRTPPLLENCGKTLTYRADDNLKFEIPDLKKAMDNCAIETITQDPAMGTEVGIGSYMVALYAKDIAGNETRCMLTLNILPPEGFEIKCPDPLRLVANDDECAAEVPNLIPVFERLNPGFSNVTQTPEAGGLFGIGIFEIMLSAEDALGKKFTCAVATTVGTEPQAVCKDVAVYLDQNGIGDLNPEDVNNGSLSPCIDPDRLEFSVNRTRFHCDDIGETKVTLTVKNEYGFLDQCVTTIFIEDTLSPITRTKEANLYLGEDGTVTLSPSDVNNGSTDNCDRNLELTLDKTDFTCSDIGENTVTLTSKDERDRTSFATAIVNVSDTISPKLTCPPPMDLKVDPENIDLIYKLIEELEPEKTVENCEIKAITKVPGFKVPIAHGDNPVTILAVDQSGNEGRCETVIRVNTGDIVFPPSEDVEVPPGECVAKVPDFKEQIEAENPGSTVESQFPATGAELAIGSHIIVIKGTDASGIAFTFDLTFKVVDKNPPTAKCVGSLTVTLPMSGEATITANDIDDGSFDTCSGVSLSIDKSTFQCEDIGDNTVTLTVTDGSGNKSTCEATILVQPEGGEILKGCPKDKISFNDPGDCGARVFWVEPTLSVPCASITSNFRSGDFFPIGKTKVVYTATAGTETQLCEFEVTVIDNERPTISCSDLVACQEEVTVPKPEVSDNCTIVSLVNDFNGTDDASGKYPIGVTTVNWVVTDSEGLTASCRMTVGVSPEITIKLQDQDSVLLGNSITLRPEVTGADKFRWEPSRYLDDPNIESPTSTPKENITYTVFAWKDGYQTCEKDASVSITVIDELNIPNVFTPDGDGINDYFEIQGINLYPNARLRIFNSVGHRVFESTDVHNQYWGGEKNNKDLPNVSYFYKLELNDNIGTVLTGIITIIR</sequence>
<dbReference type="Pfam" id="PF13585">
    <property type="entry name" value="CHU_C"/>
    <property type="match status" value="1"/>
</dbReference>
<feature type="chain" id="PRO_5043762203" description="HYR domain-containing protein" evidence="2">
    <location>
        <begin position="26"/>
        <end position="3042"/>
    </location>
</feature>
<proteinExistence type="predicted"/>
<dbReference type="Gene3D" id="2.60.40.10">
    <property type="entry name" value="Immunoglobulins"/>
    <property type="match status" value="1"/>
</dbReference>